<dbReference type="RefSeq" id="WP_105472736.1">
    <property type="nucleotide sequence ID" value="NZ_PVEO01000001.1"/>
</dbReference>
<reference evidence="2 3" key="1">
    <citation type="submission" date="2018-02" db="EMBL/GenBank/DDBJ databases">
        <title>Genomic Encyclopedia of Archaeal and Bacterial Type Strains, Phase II (KMG-II): from individual species to whole genera.</title>
        <authorList>
            <person name="Goeker M."/>
        </authorList>
    </citation>
    <scope>NUCLEOTIDE SEQUENCE [LARGE SCALE GENOMIC DNA]</scope>
    <source>
        <strain evidence="2 3">DSM 21165</strain>
    </source>
</reference>
<dbReference type="AlphaFoldDB" id="A0A362X6Y7"/>
<dbReference type="GO" id="GO:0016787">
    <property type="term" value="F:hydrolase activity"/>
    <property type="evidence" value="ECO:0007669"/>
    <property type="project" value="UniProtKB-KW"/>
</dbReference>
<dbReference type="InterPro" id="IPR008928">
    <property type="entry name" value="6-hairpin_glycosidase_sf"/>
</dbReference>
<gene>
    <name evidence="2" type="ORF">CLV33_101420</name>
</gene>
<dbReference type="InterPro" id="IPR012341">
    <property type="entry name" value="6hp_glycosidase-like_sf"/>
</dbReference>
<comment type="caution">
    <text evidence="2">The sequence shown here is derived from an EMBL/GenBank/DDBJ whole genome shotgun (WGS) entry which is preliminary data.</text>
</comment>
<evidence type="ECO:0000313" key="2">
    <source>
        <dbReference type="EMBL" id="PQV51496.1"/>
    </source>
</evidence>
<evidence type="ECO:0000313" key="3">
    <source>
        <dbReference type="Proteomes" id="UP000251545"/>
    </source>
</evidence>
<dbReference type="Proteomes" id="UP000251545">
    <property type="component" value="Unassembled WGS sequence"/>
</dbReference>
<name>A0A362X6Y7_9FLAO</name>
<dbReference type="Pfam" id="PF07470">
    <property type="entry name" value="Glyco_hydro_88"/>
    <property type="match status" value="1"/>
</dbReference>
<dbReference type="SUPFAM" id="SSF48208">
    <property type="entry name" value="Six-hairpin glycosidases"/>
    <property type="match status" value="1"/>
</dbReference>
<dbReference type="GO" id="GO:0005975">
    <property type="term" value="P:carbohydrate metabolic process"/>
    <property type="evidence" value="ECO:0007669"/>
    <property type="project" value="InterPro"/>
</dbReference>
<dbReference type="InterPro" id="IPR052043">
    <property type="entry name" value="PolySaccharide_Degr_Enz"/>
</dbReference>
<dbReference type="PANTHER" id="PTHR33886">
    <property type="entry name" value="UNSATURATED RHAMNOGALACTURONAN HYDROLASE (EUROFUNG)"/>
    <property type="match status" value="1"/>
</dbReference>
<dbReference type="Gene3D" id="1.50.10.10">
    <property type="match status" value="1"/>
</dbReference>
<dbReference type="InterPro" id="IPR010905">
    <property type="entry name" value="Glyco_hydro_88"/>
</dbReference>
<protein>
    <submittedName>
        <fullName evidence="2">Rhamnogalacturonyl hydrolase YesR</fullName>
    </submittedName>
</protein>
<sequence length="372" mass="43222">MKSKTNIYIPLTFFLITFLNTFGQKVLDKKKIEIAMVKAMEWQEQHPIFESSPTDWTNGAYYTGVTRAHMATGNQLFLAALKNMGHNNDWQTSTRYFHADDLIISYPYLYLRNKLWKGLVDTKPTETFIQKHIFEPNKWRDGTDPDPVKKILWWWCDALFMAPPVLTVYAKQNDDIKYLDAMHTNYMQTYNLLYDKEAHLFARDTRFIRNNSDKDLKENNGEKIFWSRGNGWVIGGLALILEDMPKDYTRRAFYENLFIEMSQKIIEIQPKDGLWRTSLLSPETYNHGEVSGSGFFTFGLAWGINNGLLDKETYEPVVYKTWEAIEKCQHKNGMVGWVQNIGASPKPASYDSWQNFGTGAFLMAGSEILKIE</sequence>
<dbReference type="EMBL" id="PVEO01000001">
    <property type="protein sequence ID" value="PQV51496.1"/>
    <property type="molecule type" value="Genomic_DNA"/>
</dbReference>
<dbReference type="PANTHER" id="PTHR33886:SF8">
    <property type="entry name" value="UNSATURATED RHAMNOGALACTURONAN HYDROLASE (EUROFUNG)"/>
    <property type="match status" value="1"/>
</dbReference>
<proteinExistence type="predicted"/>
<evidence type="ECO:0000256" key="1">
    <source>
        <dbReference type="ARBA" id="ARBA00022801"/>
    </source>
</evidence>
<organism evidence="2 3">
    <name type="scientific">Jejuia pallidilutea</name>
    <dbReference type="NCBI Taxonomy" id="504487"/>
    <lineage>
        <taxon>Bacteria</taxon>
        <taxon>Pseudomonadati</taxon>
        <taxon>Bacteroidota</taxon>
        <taxon>Flavobacteriia</taxon>
        <taxon>Flavobacteriales</taxon>
        <taxon>Flavobacteriaceae</taxon>
        <taxon>Jejuia</taxon>
    </lineage>
</organism>
<keyword evidence="1 2" id="KW-0378">Hydrolase</keyword>
<accession>A0A362X6Y7</accession>